<accession>A0A5J4KRN1</accession>
<evidence type="ECO:0000313" key="1">
    <source>
        <dbReference type="EMBL" id="GER90555.1"/>
    </source>
</evidence>
<organism evidence="1 2">
    <name type="scientific">Dictyobacter vulcani</name>
    <dbReference type="NCBI Taxonomy" id="2607529"/>
    <lineage>
        <taxon>Bacteria</taxon>
        <taxon>Bacillati</taxon>
        <taxon>Chloroflexota</taxon>
        <taxon>Ktedonobacteria</taxon>
        <taxon>Ktedonobacterales</taxon>
        <taxon>Dictyobacteraceae</taxon>
        <taxon>Dictyobacter</taxon>
    </lineage>
</organism>
<gene>
    <name evidence="1" type="ORF">KDW_47170</name>
</gene>
<evidence type="ECO:0000313" key="2">
    <source>
        <dbReference type="Proteomes" id="UP000326912"/>
    </source>
</evidence>
<reference evidence="1 2" key="1">
    <citation type="submission" date="2019-10" db="EMBL/GenBank/DDBJ databases">
        <title>Dictyobacter vulcani sp. nov., within the class Ktedonobacteria, isolated from soil of volcanic Mt. Zao.</title>
        <authorList>
            <person name="Zheng Y."/>
            <person name="Wang C.M."/>
            <person name="Sakai Y."/>
            <person name="Abe K."/>
            <person name="Yokota A."/>
            <person name="Yabe S."/>
        </authorList>
    </citation>
    <scope>NUCLEOTIDE SEQUENCE [LARGE SCALE GENOMIC DNA]</scope>
    <source>
        <strain evidence="1 2">W12</strain>
    </source>
</reference>
<dbReference type="EMBL" id="BKZW01000002">
    <property type="protein sequence ID" value="GER90555.1"/>
    <property type="molecule type" value="Genomic_DNA"/>
</dbReference>
<name>A0A5J4KRN1_9CHLR</name>
<protein>
    <submittedName>
        <fullName evidence="1">Uncharacterized protein</fullName>
    </submittedName>
</protein>
<comment type="caution">
    <text evidence="1">The sequence shown here is derived from an EMBL/GenBank/DDBJ whole genome shotgun (WGS) entry which is preliminary data.</text>
</comment>
<keyword evidence="2" id="KW-1185">Reference proteome</keyword>
<proteinExistence type="predicted"/>
<dbReference type="AlphaFoldDB" id="A0A5J4KRN1"/>
<dbReference type="Proteomes" id="UP000326912">
    <property type="component" value="Unassembled WGS sequence"/>
</dbReference>
<sequence length="485" mass="55879">MVAQQSVTRQHADWLSLIEVSGPFLSLPVLQDAFPQGLDLKDDEAEMRRRLRLAYEEWADNQEGSRPDPAIHHQWLRFVLEELLDMQPSALLEGQDIPASLSFEPKETNETIRPTLVIKSPHEPKPRLLIQLYPKNQHLQKPIAGKSWKAYPETRMMELLRKNGLRLGLITNGEHWMLIDAPAGETTGYYSWYASLWLEEKVTLRAFHSLLCMQRFFNVEADKTLEALLTESASKQQEVTTQLGDQVRRAVEVLVQTLDRLDKDSGRELLKDVPEIQLYEAALTVMMRLVFLLSAEERNLLLLGDTIYDRNYAASTLHQQLREQADQHGEEVLGLRYDAWSRLLAIFRVVYGGLDHVDLHMPAYGGRLFNPDRFPFLEGRAAGTQWSKVPAQPLHIDNRTVLYLLNALQYLQVRVGGFIEPRRLSFRGLDIEQIGHVYEDCWTIRSSAPRPPSWDSRAATRPSRKCRWKNWNNAPAKVRRSCLTI</sequence>
<dbReference type="RefSeq" id="WP_198925459.1">
    <property type="nucleotide sequence ID" value="NZ_BKZW01000002.1"/>
</dbReference>